<evidence type="ECO:0000256" key="1">
    <source>
        <dbReference type="ARBA" id="ARBA00004651"/>
    </source>
</evidence>
<comment type="subcellular location">
    <subcellularLocation>
        <location evidence="1 7">Cell membrane</location>
        <topology evidence="1 7">Multi-pass membrane protein</topology>
    </subcellularLocation>
</comment>
<sequence>MAQKKMTRICIFVFCVVLSIITLLPLLLMLLTSVKSISEINAEQFVFFPKHILFSNYAEAMKKGDWTVYFKNTIIVTAITVGISLVINSLAGYAFARIPFKGRDFLFFLAMVGMMIPSQVTMIPVFIQLKEFPLAGGNNILGQGGTGLINTYAGLILPYIAGAFGVFLCRQFYMNIPQALDEAAKIDGCSRIMAYAHIFLPLSKPVLATLAVLKSSQTWNDYLWPLIMISNNSRKTVQVALVSTFVTEVSTNWNLLMAGTAIVMLPLVILFLFTQKYFVEGVVSSGIKG</sequence>
<dbReference type="InterPro" id="IPR000515">
    <property type="entry name" value="MetI-like"/>
</dbReference>
<organism evidence="9 10">
    <name type="scientific">Eisenbergiella tayi</name>
    <dbReference type="NCBI Taxonomy" id="1432052"/>
    <lineage>
        <taxon>Bacteria</taxon>
        <taxon>Bacillati</taxon>
        <taxon>Bacillota</taxon>
        <taxon>Clostridia</taxon>
        <taxon>Lachnospirales</taxon>
        <taxon>Lachnospiraceae</taxon>
        <taxon>Eisenbergiella</taxon>
    </lineage>
</organism>
<keyword evidence="3" id="KW-1003">Cell membrane</keyword>
<evidence type="ECO:0000256" key="7">
    <source>
        <dbReference type="RuleBase" id="RU363032"/>
    </source>
</evidence>
<name>A0A1E3UNA9_9FIRM</name>
<feature type="transmembrane region" description="Helical" evidence="7">
    <location>
        <begin position="253"/>
        <end position="273"/>
    </location>
</feature>
<dbReference type="InterPro" id="IPR035906">
    <property type="entry name" value="MetI-like_sf"/>
</dbReference>
<dbReference type="GO" id="GO:0055085">
    <property type="term" value="P:transmembrane transport"/>
    <property type="evidence" value="ECO:0007669"/>
    <property type="project" value="InterPro"/>
</dbReference>
<dbReference type="PANTHER" id="PTHR43744">
    <property type="entry name" value="ABC TRANSPORTER PERMEASE PROTEIN MG189-RELATED-RELATED"/>
    <property type="match status" value="1"/>
</dbReference>
<dbReference type="Pfam" id="PF00528">
    <property type="entry name" value="BPD_transp_1"/>
    <property type="match status" value="1"/>
</dbReference>
<evidence type="ECO:0000313" key="9">
    <source>
        <dbReference type="EMBL" id="ODR53687.1"/>
    </source>
</evidence>
<dbReference type="CDD" id="cd06261">
    <property type="entry name" value="TM_PBP2"/>
    <property type="match status" value="1"/>
</dbReference>
<evidence type="ECO:0000256" key="3">
    <source>
        <dbReference type="ARBA" id="ARBA00022475"/>
    </source>
</evidence>
<protein>
    <submittedName>
        <fullName evidence="9">ABC transporter permease</fullName>
    </submittedName>
</protein>
<keyword evidence="5 7" id="KW-1133">Transmembrane helix</keyword>
<dbReference type="Gene3D" id="1.10.3720.10">
    <property type="entry name" value="MetI-like"/>
    <property type="match status" value="1"/>
</dbReference>
<feature type="domain" description="ABC transmembrane type-1" evidence="8">
    <location>
        <begin position="70"/>
        <end position="274"/>
    </location>
</feature>
<keyword evidence="6 7" id="KW-0472">Membrane</keyword>
<dbReference type="OrthoDB" id="9794684at2"/>
<feature type="transmembrane region" description="Helical" evidence="7">
    <location>
        <begin position="105"/>
        <end position="129"/>
    </location>
</feature>
<gene>
    <name evidence="9" type="ORF">BEI59_08415</name>
</gene>
<comment type="caution">
    <text evidence="9">The sequence shown here is derived from an EMBL/GenBank/DDBJ whole genome shotgun (WGS) entry which is preliminary data.</text>
</comment>
<evidence type="ECO:0000259" key="8">
    <source>
        <dbReference type="PROSITE" id="PS50928"/>
    </source>
</evidence>
<dbReference type="AlphaFoldDB" id="A0A1E3UNA9"/>
<dbReference type="PROSITE" id="PS50928">
    <property type="entry name" value="ABC_TM1"/>
    <property type="match status" value="1"/>
</dbReference>
<feature type="transmembrane region" description="Helical" evidence="7">
    <location>
        <begin position="149"/>
        <end position="173"/>
    </location>
</feature>
<dbReference type="RefSeq" id="WP_069423035.1">
    <property type="nucleotide sequence ID" value="NZ_DAWDRA010000663.1"/>
</dbReference>
<accession>A0A1E3UNA9</accession>
<dbReference type="GO" id="GO:0005886">
    <property type="term" value="C:plasma membrane"/>
    <property type="evidence" value="ECO:0007669"/>
    <property type="project" value="UniProtKB-SubCell"/>
</dbReference>
<feature type="transmembrane region" description="Helical" evidence="7">
    <location>
        <begin position="74"/>
        <end position="96"/>
    </location>
</feature>
<dbReference type="SUPFAM" id="SSF161098">
    <property type="entry name" value="MetI-like"/>
    <property type="match status" value="1"/>
</dbReference>
<dbReference type="PANTHER" id="PTHR43744:SF12">
    <property type="entry name" value="ABC TRANSPORTER PERMEASE PROTEIN MG189-RELATED"/>
    <property type="match status" value="1"/>
</dbReference>
<dbReference type="EMBL" id="MEHA01000004">
    <property type="protein sequence ID" value="ODR53687.1"/>
    <property type="molecule type" value="Genomic_DNA"/>
</dbReference>
<evidence type="ECO:0000256" key="4">
    <source>
        <dbReference type="ARBA" id="ARBA00022692"/>
    </source>
</evidence>
<reference evidence="9 10" key="1">
    <citation type="submission" date="2016-08" db="EMBL/GenBank/DDBJ databases">
        <authorList>
            <person name="Seilhamer J.J."/>
        </authorList>
    </citation>
    <scope>NUCLEOTIDE SEQUENCE [LARGE SCALE GENOMIC DNA]</scope>
    <source>
        <strain evidence="9 10">NML150140-1</strain>
    </source>
</reference>
<keyword evidence="4 7" id="KW-0812">Transmembrane</keyword>
<evidence type="ECO:0000256" key="5">
    <source>
        <dbReference type="ARBA" id="ARBA00022989"/>
    </source>
</evidence>
<evidence type="ECO:0000256" key="2">
    <source>
        <dbReference type="ARBA" id="ARBA00022448"/>
    </source>
</evidence>
<keyword evidence="2 7" id="KW-0813">Transport</keyword>
<feature type="transmembrane region" description="Helical" evidence="7">
    <location>
        <begin position="9"/>
        <end position="31"/>
    </location>
</feature>
<comment type="similarity">
    <text evidence="7">Belongs to the binding-protein-dependent transport system permease family.</text>
</comment>
<proteinExistence type="inferred from homology"/>
<evidence type="ECO:0000256" key="6">
    <source>
        <dbReference type="ARBA" id="ARBA00023136"/>
    </source>
</evidence>
<evidence type="ECO:0000313" key="10">
    <source>
        <dbReference type="Proteomes" id="UP000094271"/>
    </source>
</evidence>
<dbReference type="Proteomes" id="UP000094271">
    <property type="component" value="Unassembled WGS sequence"/>
</dbReference>